<organism evidence="2 3">
    <name type="scientific">Anaerospora hongkongensis</name>
    <dbReference type="NCBI Taxonomy" id="244830"/>
    <lineage>
        <taxon>Bacteria</taxon>
        <taxon>Bacillati</taxon>
        <taxon>Bacillota</taxon>
        <taxon>Negativicutes</taxon>
        <taxon>Selenomonadales</taxon>
        <taxon>Sporomusaceae</taxon>
        <taxon>Anaerospora</taxon>
    </lineage>
</organism>
<dbReference type="PANTHER" id="PTHR43196:SF2">
    <property type="entry name" value="PHOSPHOADENOSINE PHOSPHOSULFATE REDUCTASE"/>
    <property type="match status" value="1"/>
</dbReference>
<feature type="domain" description="Phosphoadenosine phosphosulphate reductase" evidence="1">
    <location>
        <begin position="32"/>
        <end position="188"/>
    </location>
</feature>
<dbReference type="InterPro" id="IPR014729">
    <property type="entry name" value="Rossmann-like_a/b/a_fold"/>
</dbReference>
<dbReference type="PANTHER" id="PTHR43196">
    <property type="entry name" value="SULFATE ADENYLYLTRANSFERASE SUBUNIT 2"/>
    <property type="match status" value="1"/>
</dbReference>
<keyword evidence="3" id="KW-1185">Reference proteome</keyword>
<dbReference type="GO" id="GO:0003824">
    <property type="term" value="F:catalytic activity"/>
    <property type="evidence" value="ECO:0007669"/>
    <property type="project" value="InterPro"/>
</dbReference>
<accession>A0A4R1Q3E4</accession>
<dbReference type="RefSeq" id="WP_132074206.1">
    <property type="nucleotide sequence ID" value="NZ_SLUI01000001.1"/>
</dbReference>
<dbReference type="Proteomes" id="UP000295063">
    <property type="component" value="Unassembled WGS sequence"/>
</dbReference>
<dbReference type="EMBL" id="SLUI01000001">
    <property type="protein sequence ID" value="TCL40008.1"/>
    <property type="molecule type" value="Genomic_DNA"/>
</dbReference>
<dbReference type="InterPro" id="IPR050128">
    <property type="entry name" value="Sulfate_adenylyltrnsfr_sub2"/>
</dbReference>
<name>A0A4R1Q3E4_9FIRM</name>
<dbReference type="SUPFAM" id="SSF52402">
    <property type="entry name" value="Adenine nucleotide alpha hydrolases-like"/>
    <property type="match status" value="1"/>
</dbReference>
<evidence type="ECO:0000313" key="3">
    <source>
        <dbReference type="Proteomes" id="UP000295063"/>
    </source>
</evidence>
<comment type="caution">
    <text evidence="2">The sequence shown here is derived from an EMBL/GenBank/DDBJ whole genome shotgun (WGS) entry which is preliminary data.</text>
</comment>
<evidence type="ECO:0000259" key="1">
    <source>
        <dbReference type="Pfam" id="PF01507"/>
    </source>
</evidence>
<dbReference type="AlphaFoldDB" id="A0A4R1Q3E4"/>
<protein>
    <submittedName>
        <fullName evidence="2">Phosphoadenosine phosphosulfate reductase</fullName>
    </submittedName>
</protein>
<dbReference type="Pfam" id="PF01507">
    <property type="entry name" value="PAPS_reduct"/>
    <property type="match status" value="1"/>
</dbReference>
<sequence>MLLENTLWYGVVDKVQVAVDRLKQFEPEEGYWIAFSGGKDSMVILDLAKKAGVKYEAHYRIGGFDPPELVRFINQHYHDVIKDYPKVSQWLVMSKRGPANRRMRWCCDHKESGGKGRLVVTGVRWEESARRGKRKMVEQCYRDNSKRLLNLIIDWTEQEVWQYIKQNNLPYCSLYDEGFTRIGCVMCPLTSVANRIKEAERWPAYARNYLKMCEMAFDRKKPLGHKMPEEWKSGVDMYNWWVYDDGRGEKIDPNQTVIYE</sequence>
<dbReference type="Gene3D" id="3.40.50.620">
    <property type="entry name" value="HUPs"/>
    <property type="match status" value="1"/>
</dbReference>
<gene>
    <name evidence="2" type="ORF">EV210_101208</name>
</gene>
<proteinExistence type="predicted"/>
<evidence type="ECO:0000313" key="2">
    <source>
        <dbReference type="EMBL" id="TCL40008.1"/>
    </source>
</evidence>
<reference evidence="2 3" key="1">
    <citation type="submission" date="2019-03" db="EMBL/GenBank/DDBJ databases">
        <title>Genomic Encyclopedia of Type Strains, Phase IV (KMG-IV): sequencing the most valuable type-strain genomes for metagenomic binning, comparative biology and taxonomic classification.</title>
        <authorList>
            <person name="Goeker M."/>
        </authorList>
    </citation>
    <scope>NUCLEOTIDE SEQUENCE [LARGE SCALE GENOMIC DNA]</scope>
    <source>
        <strain evidence="2 3">DSM 15969</strain>
    </source>
</reference>
<dbReference type="OrthoDB" id="9774475at2"/>
<dbReference type="InterPro" id="IPR002500">
    <property type="entry name" value="PAPS_reduct_dom"/>
</dbReference>